<accession>A0A1A9UX88</accession>
<proteinExistence type="predicted"/>
<feature type="compositionally biased region" description="Acidic residues" evidence="1">
    <location>
        <begin position="83"/>
        <end position="110"/>
    </location>
</feature>
<dbReference type="EnsemblMetazoa" id="GAUT018777-RA">
    <property type="protein sequence ID" value="GAUT018777-PA"/>
    <property type="gene ID" value="GAUT018777"/>
</dbReference>
<dbReference type="AlphaFoldDB" id="A0A1A9UX88"/>
<organism evidence="2 3">
    <name type="scientific">Glossina austeni</name>
    <name type="common">Savannah tsetse fly</name>
    <dbReference type="NCBI Taxonomy" id="7395"/>
    <lineage>
        <taxon>Eukaryota</taxon>
        <taxon>Metazoa</taxon>
        <taxon>Ecdysozoa</taxon>
        <taxon>Arthropoda</taxon>
        <taxon>Hexapoda</taxon>
        <taxon>Insecta</taxon>
        <taxon>Pterygota</taxon>
        <taxon>Neoptera</taxon>
        <taxon>Endopterygota</taxon>
        <taxon>Diptera</taxon>
        <taxon>Brachycera</taxon>
        <taxon>Muscomorpha</taxon>
        <taxon>Hippoboscoidea</taxon>
        <taxon>Glossinidae</taxon>
        <taxon>Glossina</taxon>
    </lineage>
</organism>
<evidence type="ECO:0000313" key="3">
    <source>
        <dbReference type="Proteomes" id="UP000078200"/>
    </source>
</evidence>
<evidence type="ECO:0000313" key="2">
    <source>
        <dbReference type="EnsemblMetazoa" id="GAUT018777-PA"/>
    </source>
</evidence>
<evidence type="ECO:0000256" key="1">
    <source>
        <dbReference type="SAM" id="MobiDB-lite"/>
    </source>
</evidence>
<reference evidence="2" key="1">
    <citation type="submission" date="2020-05" db="UniProtKB">
        <authorList>
            <consortium name="EnsemblMetazoa"/>
        </authorList>
    </citation>
    <scope>IDENTIFICATION</scope>
    <source>
        <strain evidence="2">TTRI</strain>
    </source>
</reference>
<dbReference type="Proteomes" id="UP000078200">
    <property type="component" value="Unassembled WGS sequence"/>
</dbReference>
<protein>
    <submittedName>
        <fullName evidence="2">Uncharacterized protein</fullName>
    </submittedName>
</protein>
<dbReference type="VEuPathDB" id="VectorBase:GAUT018777"/>
<feature type="region of interest" description="Disordered" evidence="1">
    <location>
        <begin position="82"/>
        <end position="111"/>
    </location>
</feature>
<keyword evidence="3" id="KW-1185">Reference proteome</keyword>
<name>A0A1A9UX88_GLOAU</name>
<sequence>MMGTFTGDFLFYNDATTMSNNFLFECEYVGSNICYAKLFNADILKFPDYGSGAEIVPILRDPTRLPLPVAGDDAAAGVHAVDDACEAGDEGDDGDDDDADDDDDDDDDVAEFPTSVPFTLDHVLVSSSVLPKILSAYFKFVDRKSELYDMINE</sequence>